<evidence type="ECO:0000256" key="1">
    <source>
        <dbReference type="SAM" id="MobiDB-lite"/>
    </source>
</evidence>
<organism evidence="2 3">
    <name type="scientific">Synechocystis salina LEGE 00031</name>
    <dbReference type="NCBI Taxonomy" id="1828736"/>
    <lineage>
        <taxon>Bacteria</taxon>
        <taxon>Bacillati</taxon>
        <taxon>Cyanobacteriota</taxon>
        <taxon>Cyanophyceae</taxon>
        <taxon>Synechococcales</taxon>
        <taxon>Merismopediaceae</taxon>
        <taxon>Synechocystis</taxon>
    </lineage>
</organism>
<feature type="region of interest" description="Disordered" evidence="1">
    <location>
        <begin position="1"/>
        <end position="28"/>
    </location>
</feature>
<keyword evidence="3" id="KW-1185">Reference proteome</keyword>
<evidence type="ECO:0000313" key="2">
    <source>
        <dbReference type="EMBL" id="MBE9255557.1"/>
    </source>
</evidence>
<feature type="compositionally biased region" description="Polar residues" evidence="1">
    <location>
        <begin position="17"/>
        <end position="28"/>
    </location>
</feature>
<dbReference type="Proteomes" id="UP000658720">
    <property type="component" value="Unassembled WGS sequence"/>
</dbReference>
<comment type="caution">
    <text evidence="2">The sequence shown here is derived from an EMBL/GenBank/DDBJ whole genome shotgun (WGS) entry which is preliminary data.</text>
</comment>
<protein>
    <recommendedName>
        <fullName evidence="4">Cell division protein FtsL</fullName>
    </recommendedName>
</protein>
<evidence type="ECO:0000313" key="3">
    <source>
        <dbReference type="Proteomes" id="UP000658720"/>
    </source>
</evidence>
<reference evidence="2 3" key="1">
    <citation type="submission" date="2020-10" db="EMBL/GenBank/DDBJ databases">
        <authorList>
            <person name="Castelo-Branco R."/>
            <person name="Eusebio N."/>
            <person name="Adriana R."/>
            <person name="Vieira A."/>
            <person name="Brugerolle De Fraissinette N."/>
            <person name="Rezende De Castro R."/>
            <person name="Schneider M.P."/>
            <person name="Vasconcelos V."/>
            <person name="Leao P.N."/>
        </authorList>
    </citation>
    <scope>NUCLEOTIDE SEQUENCE [LARGE SCALE GENOMIC DNA]</scope>
    <source>
        <strain evidence="2 3">LEGE 00031</strain>
    </source>
</reference>
<dbReference type="RefSeq" id="WP_190598118.1">
    <property type="nucleotide sequence ID" value="NZ_JADEVV010000069.1"/>
</dbReference>
<name>A0ABR9VW22_9SYNC</name>
<evidence type="ECO:0008006" key="4">
    <source>
        <dbReference type="Google" id="ProtNLM"/>
    </source>
</evidence>
<sequence length="152" mass="16345">MSALPKPAFPSRRTAVAASQPTPLITSPRESLPTSLQVLLRFQQATSCLTLGVVATVLGVYGWTVYTPTLWSKEYQQLKALQQTERQLITNTEAIKHQLAQEADQPSSGLVKANPNQNIFLPAQASAPPASPDNATVASATNFNIATRPVAY</sequence>
<accession>A0ABR9VW22</accession>
<proteinExistence type="predicted"/>
<gene>
    <name evidence="2" type="ORF">IQ217_17285</name>
</gene>
<dbReference type="EMBL" id="JADEVV010000069">
    <property type="protein sequence ID" value="MBE9255557.1"/>
    <property type="molecule type" value="Genomic_DNA"/>
</dbReference>